<evidence type="ECO:0000256" key="3">
    <source>
        <dbReference type="ARBA" id="ARBA00022448"/>
    </source>
</evidence>
<organism evidence="11 12">
    <name type="scientific">Teladorsagia circumcincta</name>
    <name type="common">Brown stomach worm</name>
    <name type="synonym">Ostertagia circumcincta</name>
    <dbReference type="NCBI Taxonomy" id="45464"/>
    <lineage>
        <taxon>Eukaryota</taxon>
        <taxon>Metazoa</taxon>
        <taxon>Ecdysozoa</taxon>
        <taxon>Nematoda</taxon>
        <taxon>Chromadorea</taxon>
        <taxon>Rhabditida</taxon>
        <taxon>Rhabditina</taxon>
        <taxon>Rhabditomorpha</taxon>
        <taxon>Strongyloidea</taxon>
        <taxon>Trichostrongylidae</taxon>
        <taxon>Teladorsagia</taxon>
    </lineage>
</organism>
<dbReference type="InterPro" id="IPR036739">
    <property type="entry name" value="SLC41_membr_dom_sf"/>
</dbReference>
<sequence length="526" mass="57966">MEFSRDLSSVVADGSVHLNDARDVFLLYDALLISLRTIRPVGVQAFIELDCARSLSPLPKKMTHQEEFTDLTATQLTGCQQAETNPEITLSTASPEQWIFAPIAVIIQQMSLKKPPSAPTPLKPETNLSFCLQTLIPFLFAGLGLIFAGLLLEDAETWSFFIELPDAVTLANLGFMETPKQKWQVALSNMALIQTQAIVVSSIAVIPAALLGEKPMNPDNITTPVAASLGDVSTLFILLGLGSVLLRVREHYCWALVLILLCFYVFAVASAYKASEDHFTLEVLKNGWWAVLAAMSITTLSGFVLKSAMHKYPPIAAFQPLINGVGGNLVAVQASRISTGLHRARKDQTQDTKSLWKYTSPWHAFILNHEDSIAARILIGISIPGNIIFMNTIFLFDCGFKNTVPFTVTFLSVSLIQVVILLYICQFLVRAMWRLRIDPDSSAIPVLTAAGDLLGAVLLIGCFWLAANAYGMHVDESENIESQYRGMCSLYSIVVFDDDFDNSAEMISFTANANEYRHIFECILKP</sequence>
<dbReference type="Gene3D" id="1.10.357.20">
    <property type="entry name" value="SLC41 divalent cation transporters, integral membrane domain"/>
    <property type="match status" value="2"/>
</dbReference>
<keyword evidence="4 9" id="KW-0812">Transmembrane</keyword>
<evidence type="ECO:0000313" key="12">
    <source>
        <dbReference type="Proteomes" id="UP000230423"/>
    </source>
</evidence>
<dbReference type="EMBL" id="KZ346152">
    <property type="protein sequence ID" value="PIO70810.1"/>
    <property type="molecule type" value="Genomic_DNA"/>
</dbReference>
<dbReference type="PANTHER" id="PTHR16228">
    <property type="entry name" value="DIVALENT CATION TRANSPORTER SOLUTE CARRIER FAMILY 41"/>
    <property type="match status" value="1"/>
</dbReference>
<dbReference type="InterPro" id="IPR045349">
    <property type="entry name" value="SLC41A1-3"/>
</dbReference>
<feature type="domain" description="SLC41A/MgtE integral membrane" evidence="10">
    <location>
        <begin position="319"/>
        <end position="462"/>
    </location>
</feature>
<comment type="similarity">
    <text evidence="2">Belongs to the SLC41A transporter family.</text>
</comment>
<evidence type="ECO:0000256" key="9">
    <source>
        <dbReference type="SAM" id="Phobius"/>
    </source>
</evidence>
<feature type="transmembrane region" description="Helical" evidence="9">
    <location>
        <begin position="187"/>
        <end position="210"/>
    </location>
</feature>
<dbReference type="AlphaFoldDB" id="A0A2G9UMV5"/>
<evidence type="ECO:0000313" key="11">
    <source>
        <dbReference type="EMBL" id="PIO70810.1"/>
    </source>
</evidence>
<feature type="transmembrane region" description="Helical" evidence="9">
    <location>
        <begin position="408"/>
        <end position="431"/>
    </location>
</feature>
<dbReference type="SUPFAM" id="SSF161093">
    <property type="entry name" value="MgtE membrane domain-like"/>
    <property type="match status" value="2"/>
</dbReference>
<gene>
    <name evidence="11" type="ORF">TELCIR_07321</name>
</gene>
<evidence type="ECO:0000256" key="5">
    <source>
        <dbReference type="ARBA" id="ARBA00022842"/>
    </source>
</evidence>
<name>A0A2G9UMV5_TELCI</name>
<feature type="transmembrane region" description="Helical" evidence="9">
    <location>
        <begin position="130"/>
        <end position="152"/>
    </location>
</feature>
<protein>
    <submittedName>
        <fullName evidence="11">Divalent cation transporter</fullName>
    </submittedName>
</protein>
<feature type="transmembrane region" description="Helical" evidence="9">
    <location>
        <begin position="443"/>
        <end position="467"/>
    </location>
</feature>
<evidence type="ECO:0000256" key="4">
    <source>
        <dbReference type="ARBA" id="ARBA00022692"/>
    </source>
</evidence>
<dbReference type="GO" id="GO:0005886">
    <property type="term" value="C:plasma membrane"/>
    <property type="evidence" value="ECO:0007669"/>
    <property type="project" value="TreeGrafter"/>
</dbReference>
<dbReference type="PANTHER" id="PTHR16228:SF21">
    <property type="entry name" value="SLC41A_MGTE INTEGRAL MEMBRANE DOMAIN-CONTAINING PROTEIN"/>
    <property type="match status" value="1"/>
</dbReference>
<keyword evidence="5" id="KW-0460">Magnesium</keyword>
<accession>A0A2G9UMV5</accession>
<dbReference type="Proteomes" id="UP000230423">
    <property type="component" value="Unassembled WGS sequence"/>
</dbReference>
<evidence type="ECO:0000256" key="8">
    <source>
        <dbReference type="ARBA" id="ARBA00023136"/>
    </source>
</evidence>
<proteinExistence type="inferred from homology"/>
<dbReference type="GO" id="GO:0008324">
    <property type="term" value="F:monoatomic cation transmembrane transporter activity"/>
    <property type="evidence" value="ECO:0007669"/>
    <property type="project" value="InterPro"/>
</dbReference>
<evidence type="ECO:0000256" key="1">
    <source>
        <dbReference type="ARBA" id="ARBA00004141"/>
    </source>
</evidence>
<keyword evidence="7" id="KW-0406">Ion transport</keyword>
<comment type="subcellular location">
    <subcellularLocation>
        <location evidence="1">Membrane</location>
        <topology evidence="1">Multi-pass membrane protein</topology>
    </subcellularLocation>
</comment>
<evidence type="ECO:0000256" key="6">
    <source>
        <dbReference type="ARBA" id="ARBA00022989"/>
    </source>
</evidence>
<dbReference type="InterPro" id="IPR006667">
    <property type="entry name" value="SLC41_membr_dom"/>
</dbReference>
<evidence type="ECO:0000256" key="7">
    <source>
        <dbReference type="ARBA" id="ARBA00023065"/>
    </source>
</evidence>
<keyword evidence="12" id="KW-1185">Reference proteome</keyword>
<evidence type="ECO:0000256" key="2">
    <source>
        <dbReference type="ARBA" id="ARBA00009749"/>
    </source>
</evidence>
<keyword evidence="6 9" id="KW-1133">Transmembrane helix</keyword>
<keyword evidence="3" id="KW-0813">Transport</keyword>
<keyword evidence="8 9" id="KW-0472">Membrane</keyword>
<reference evidence="11 12" key="1">
    <citation type="submission" date="2015-09" db="EMBL/GenBank/DDBJ databases">
        <title>Draft genome of the parasitic nematode Teladorsagia circumcincta isolate WARC Sus (inbred).</title>
        <authorList>
            <person name="Mitreva M."/>
        </authorList>
    </citation>
    <scope>NUCLEOTIDE SEQUENCE [LARGE SCALE GENOMIC DNA]</scope>
    <source>
        <strain evidence="11 12">S</strain>
    </source>
</reference>
<dbReference type="OrthoDB" id="5791097at2759"/>
<feature type="transmembrane region" description="Helical" evidence="9">
    <location>
        <begin position="225"/>
        <end position="246"/>
    </location>
</feature>
<dbReference type="Pfam" id="PF01769">
    <property type="entry name" value="MgtE"/>
    <property type="match status" value="1"/>
</dbReference>
<feature type="transmembrane region" description="Helical" evidence="9">
    <location>
        <begin position="253"/>
        <end position="272"/>
    </location>
</feature>
<evidence type="ECO:0000259" key="10">
    <source>
        <dbReference type="Pfam" id="PF01769"/>
    </source>
</evidence>
<feature type="transmembrane region" description="Helical" evidence="9">
    <location>
        <begin position="373"/>
        <end position="396"/>
    </location>
</feature>
<feature type="transmembrane region" description="Helical" evidence="9">
    <location>
        <begin position="287"/>
        <end position="305"/>
    </location>
</feature>